<sequence>MAALEARSAAGPAEDIPAPKEPFAKLLRRERVLEERLKLQAAGVHMPLAALVDYNEFGLDVAFDDAVYPPRTISLRSVRRLGRSGFPTCMRTYLPRSWRSVNARP</sequence>
<organism evidence="1 3">
    <name type="scientific">Paratrimastix pyriformis</name>
    <dbReference type="NCBI Taxonomy" id="342808"/>
    <lineage>
        <taxon>Eukaryota</taxon>
        <taxon>Metamonada</taxon>
        <taxon>Preaxostyla</taxon>
        <taxon>Paratrimastigidae</taxon>
        <taxon>Paratrimastix</taxon>
    </lineage>
</organism>
<evidence type="ECO:0000313" key="1">
    <source>
        <dbReference type="EMBL" id="KAJ4452720.1"/>
    </source>
</evidence>
<reference evidence="1" key="1">
    <citation type="journal article" date="2022" name="bioRxiv">
        <title>Genomics of Preaxostyla Flagellates Illuminates Evolutionary Transitions and the Path Towards Mitochondrial Loss.</title>
        <authorList>
            <person name="Novak L.V.F."/>
            <person name="Treitli S.C."/>
            <person name="Pyrih J."/>
            <person name="Halakuc P."/>
            <person name="Pipaliya S.V."/>
            <person name="Vacek V."/>
            <person name="Brzon O."/>
            <person name="Soukal P."/>
            <person name="Eme L."/>
            <person name="Dacks J.B."/>
            <person name="Karnkowska A."/>
            <person name="Elias M."/>
            <person name="Hampl V."/>
        </authorList>
    </citation>
    <scope>NUCLEOTIDE SEQUENCE</scope>
    <source>
        <strain evidence="1">RCP-MX</strain>
    </source>
</reference>
<evidence type="ECO:0000313" key="3">
    <source>
        <dbReference type="Proteomes" id="UP001141327"/>
    </source>
</evidence>
<proteinExistence type="predicted"/>
<comment type="caution">
    <text evidence="1">The sequence shown here is derived from an EMBL/GenBank/DDBJ whole genome shotgun (WGS) entry which is preliminary data.</text>
</comment>
<dbReference type="EMBL" id="JAPMOS010000367">
    <property type="protein sequence ID" value="KAJ4452860.1"/>
    <property type="molecule type" value="Genomic_DNA"/>
</dbReference>
<evidence type="ECO:0000313" key="2">
    <source>
        <dbReference type="EMBL" id="KAJ4452860.1"/>
    </source>
</evidence>
<name>A0ABQ8U615_9EUKA</name>
<keyword evidence="3" id="KW-1185">Reference proteome</keyword>
<accession>A0ABQ8U615</accession>
<dbReference type="Proteomes" id="UP001141327">
    <property type="component" value="Unassembled WGS sequence"/>
</dbReference>
<gene>
    <name evidence="2" type="ORF">PAPYR_12851</name>
    <name evidence="1" type="ORF">PAPYR_13043</name>
</gene>
<protein>
    <submittedName>
        <fullName evidence="1">Uncharacterized protein</fullName>
    </submittedName>
</protein>
<dbReference type="EMBL" id="JAPMOS010000408">
    <property type="protein sequence ID" value="KAJ4452720.1"/>
    <property type="molecule type" value="Genomic_DNA"/>
</dbReference>